<proteinExistence type="predicted"/>
<dbReference type="AlphaFoldDB" id="A0A1G2LAN4"/>
<dbReference type="PANTHER" id="PTHR42966">
    <property type="entry name" value="N-ACETYLNEURAMINATE SYNTHASE"/>
    <property type="match status" value="1"/>
</dbReference>
<dbReference type="Proteomes" id="UP000178977">
    <property type="component" value="Unassembled WGS sequence"/>
</dbReference>
<dbReference type="GO" id="GO:0016051">
    <property type="term" value="P:carbohydrate biosynthetic process"/>
    <property type="evidence" value="ECO:0007669"/>
    <property type="project" value="InterPro"/>
</dbReference>
<comment type="caution">
    <text evidence="2">The sequence shown here is derived from an EMBL/GenBank/DDBJ whole genome shotgun (WGS) entry which is preliminary data.</text>
</comment>
<dbReference type="Gene3D" id="3.20.20.70">
    <property type="entry name" value="Aldolase class I"/>
    <property type="match status" value="1"/>
</dbReference>
<dbReference type="SUPFAM" id="SSF51569">
    <property type="entry name" value="Aldolase"/>
    <property type="match status" value="1"/>
</dbReference>
<dbReference type="InterPro" id="IPR013132">
    <property type="entry name" value="PseI/NeuA/B-like_N"/>
</dbReference>
<gene>
    <name evidence="2" type="ORF">A3A44_00720</name>
</gene>
<dbReference type="EMBL" id="MHQT01000036">
    <property type="protein sequence ID" value="OHA08687.1"/>
    <property type="molecule type" value="Genomic_DNA"/>
</dbReference>
<name>A0A1G2LAN4_9BACT</name>
<feature type="domain" description="PseI/NeuA/B-like" evidence="1">
    <location>
        <begin position="22"/>
        <end position="261"/>
    </location>
</feature>
<dbReference type="STRING" id="1802281.A3A44_00720"/>
<evidence type="ECO:0000259" key="1">
    <source>
        <dbReference type="Pfam" id="PF03102"/>
    </source>
</evidence>
<dbReference type="InterPro" id="IPR013785">
    <property type="entry name" value="Aldolase_TIM"/>
</dbReference>
<dbReference type="PANTHER" id="PTHR42966:SF1">
    <property type="entry name" value="SIALIC ACID SYNTHASE"/>
    <property type="match status" value="1"/>
</dbReference>
<evidence type="ECO:0000313" key="2">
    <source>
        <dbReference type="EMBL" id="OHA08687.1"/>
    </source>
</evidence>
<evidence type="ECO:0000313" key="3">
    <source>
        <dbReference type="Proteomes" id="UP000178977"/>
    </source>
</evidence>
<reference evidence="2 3" key="1">
    <citation type="journal article" date="2016" name="Nat. Commun.">
        <title>Thousands of microbial genomes shed light on interconnected biogeochemical processes in an aquifer system.</title>
        <authorList>
            <person name="Anantharaman K."/>
            <person name="Brown C.T."/>
            <person name="Hug L.A."/>
            <person name="Sharon I."/>
            <person name="Castelle C.J."/>
            <person name="Probst A.J."/>
            <person name="Thomas B.C."/>
            <person name="Singh A."/>
            <person name="Wilkins M.J."/>
            <person name="Karaoz U."/>
            <person name="Brodie E.L."/>
            <person name="Williams K.H."/>
            <person name="Hubbard S.S."/>
            <person name="Banfield J.F."/>
        </authorList>
    </citation>
    <scope>NUCLEOTIDE SEQUENCE [LARGE SCALE GENOMIC DNA]</scope>
</reference>
<accession>A0A1G2LAN4</accession>
<sequence>MAKLIVEVCQNHNGDRAILSEMIAAAKDAGADMVKGQVIFASDLVPRERFENGMVEANGVQKVIKRPFAAERARLSALDLAEDDYRFFVAECRRVSVAPMLAVFSRSRIPLTVSLPWAEGEKTVKVPSYDCASFPMLGELVKSFDRLIVSTGATLDDEIQRAVEILRSSGKPYAFLHCVTSYPNTLAMANLSRIEWLRQFAPEVGWSDHTLVARDGIAAAKVAILLGADYVERHFTILPAGDTKDGPVSITPELLRELARFNRMSRGEQKAEVEEEIPAWKIMLGLPERPLTWVEMLNRDYYRGRFASRVGSEWVQNWEDRPIA</sequence>
<protein>
    <recommendedName>
        <fullName evidence="1">PseI/NeuA/B-like domain-containing protein</fullName>
    </recommendedName>
</protein>
<dbReference type="GO" id="GO:0047444">
    <property type="term" value="F:N-acylneuraminate-9-phosphate synthase activity"/>
    <property type="evidence" value="ECO:0007669"/>
    <property type="project" value="TreeGrafter"/>
</dbReference>
<organism evidence="2 3">
    <name type="scientific">Candidatus Sungbacteria bacterium RIFCSPLOWO2_01_FULL_60_25</name>
    <dbReference type="NCBI Taxonomy" id="1802281"/>
    <lineage>
        <taxon>Bacteria</taxon>
        <taxon>Candidatus Sungiibacteriota</taxon>
    </lineage>
</organism>
<dbReference type="Pfam" id="PF03102">
    <property type="entry name" value="NeuB"/>
    <property type="match status" value="1"/>
</dbReference>
<dbReference type="InterPro" id="IPR051690">
    <property type="entry name" value="PseI-like"/>
</dbReference>